<accession>A0A928X3J6</accession>
<protein>
    <recommendedName>
        <fullName evidence="3">ATP-binding protein</fullName>
    </recommendedName>
</protein>
<evidence type="ECO:0000313" key="2">
    <source>
        <dbReference type="Proteomes" id="UP000615026"/>
    </source>
</evidence>
<dbReference type="EMBL" id="JADEXP010000067">
    <property type="protein sequence ID" value="MBE9066949.1"/>
    <property type="molecule type" value="Genomic_DNA"/>
</dbReference>
<keyword evidence="2" id="KW-1185">Reference proteome</keyword>
<reference evidence="1" key="1">
    <citation type="submission" date="2020-10" db="EMBL/GenBank/DDBJ databases">
        <authorList>
            <person name="Castelo-Branco R."/>
            <person name="Eusebio N."/>
            <person name="Adriana R."/>
            <person name="Vieira A."/>
            <person name="Brugerolle De Fraissinette N."/>
            <person name="Rezende De Castro R."/>
            <person name="Schneider M.P."/>
            <person name="Vasconcelos V."/>
            <person name="Leao P.N."/>
        </authorList>
    </citation>
    <scope>NUCLEOTIDE SEQUENCE</scope>
    <source>
        <strain evidence="1">LEGE 11479</strain>
    </source>
</reference>
<dbReference type="RefSeq" id="WP_193992924.1">
    <property type="nucleotide sequence ID" value="NZ_JADEXP010000067.1"/>
</dbReference>
<sequence length="199" mass="21874">MLCSRILQSHPKRYTATCHPLATPPMPKWFNTAGPCQADIHYMLPPTQRLPKLKRLIQQRGYFVIHAPRQTGKTTAMLALAQELTASGQYTAIMVSAEVGQPFNHDPTKAEAAMLDAWKDTAQFCLSSELQPPPWPVAATGRQIGAALTAWSVHCPRPLVIFVGAIFYSGCYRFGLYPDPRTTLASQCLSTAGGRRTCS</sequence>
<organism evidence="1 2">
    <name type="scientific">Leptolyngbya cf. ectocarpi LEGE 11479</name>
    <dbReference type="NCBI Taxonomy" id="1828722"/>
    <lineage>
        <taxon>Bacteria</taxon>
        <taxon>Bacillati</taxon>
        <taxon>Cyanobacteriota</taxon>
        <taxon>Cyanophyceae</taxon>
        <taxon>Leptolyngbyales</taxon>
        <taxon>Leptolyngbyaceae</taxon>
        <taxon>Leptolyngbya group</taxon>
        <taxon>Leptolyngbya</taxon>
    </lineage>
</organism>
<gene>
    <name evidence="1" type="ORF">IQ260_09805</name>
</gene>
<dbReference type="Proteomes" id="UP000615026">
    <property type="component" value="Unassembled WGS sequence"/>
</dbReference>
<proteinExistence type="predicted"/>
<evidence type="ECO:0008006" key="3">
    <source>
        <dbReference type="Google" id="ProtNLM"/>
    </source>
</evidence>
<comment type="caution">
    <text evidence="1">The sequence shown here is derived from an EMBL/GenBank/DDBJ whole genome shotgun (WGS) entry which is preliminary data.</text>
</comment>
<dbReference type="AlphaFoldDB" id="A0A928X3J6"/>
<name>A0A928X3J6_LEPEC</name>
<evidence type="ECO:0000313" key="1">
    <source>
        <dbReference type="EMBL" id="MBE9066949.1"/>
    </source>
</evidence>